<accession>A0ABP6BN16</accession>
<dbReference type="InterPro" id="IPR018561">
    <property type="entry name" value="AosR"/>
</dbReference>
<keyword evidence="2" id="KW-1185">Reference proteome</keyword>
<evidence type="ECO:0008006" key="3">
    <source>
        <dbReference type="Google" id="ProtNLM"/>
    </source>
</evidence>
<reference evidence="2" key="1">
    <citation type="journal article" date="2019" name="Int. J. Syst. Evol. Microbiol.">
        <title>The Global Catalogue of Microorganisms (GCM) 10K type strain sequencing project: providing services to taxonomists for standard genome sequencing and annotation.</title>
        <authorList>
            <consortium name="The Broad Institute Genomics Platform"/>
            <consortium name="The Broad Institute Genome Sequencing Center for Infectious Disease"/>
            <person name="Wu L."/>
            <person name="Ma J."/>
        </authorList>
    </citation>
    <scope>NUCLEOTIDE SEQUENCE [LARGE SCALE GENOMIC DNA]</scope>
    <source>
        <strain evidence="2">JCM 16365</strain>
    </source>
</reference>
<comment type="caution">
    <text evidence="1">The sequence shown here is derived from an EMBL/GenBank/DDBJ whole genome shotgun (WGS) entry which is preliminary data.</text>
</comment>
<gene>
    <name evidence="1" type="ORF">GCM10009862_16750</name>
</gene>
<dbReference type="EMBL" id="BAAARI010000011">
    <property type="protein sequence ID" value="GAA2578114.1"/>
    <property type="molecule type" value="Genomic_DNA"/>
</dbReference>
<protein>
    <recommendedName>
        <fullName evidence="3">DUF2017 domain-containing protein</fullName>
    </recommendedName>
</protein>
<proteinExistence type="predicted"/>
<dbReference type="Pfam" id="PF09438">
    <property type="entry name" value="DUF2017"/>
    <property type="match status" value="1"/>
</dbReference>
<name>A0ABP6BN16_9MICO</name>
<evidence type="ECO:0000313" key="1">
    <source>
        <dbReference type="EMBL" id="GAA2578114.1"/>
    </source>
</evidence>
<sequence>MGQFVDLLSDADAASDPAVARLTPSAYPDDAASADQFHAATRADLLRRRNAEAGTVLADLASAGELDPSDDDAFDEALAQMEIALEPRQVTAWMRTLNAVRLVLAARLGIDDEDDLPTGDPRFGVYEWLGYRLELLIAATEDL</sequence>
<evidence type="ECO:0000313" key="2">
    <source>
        <dbReference type="Proteomes" id="UP001500274"/>
    </source>
</evidence>
<organism evidence="1 2">
    <name type="scientific">Microbacterium binotii</name>
    <dbReference type="NCBI Taxonomy" id="462710"/>
    <lineage>
        <taxon>Bacteria</taxon>
        <taxon>Bacillati</taxon>
        <taxon>Actinomycetota</taxon>
        <taxon>Actinomycetes</taxon>
        <taxon>Micrococcales</taxon>
        <taxon>Microbacteriaceae</taxon>
        <taxon>Microbacterium</taxon>
    </lineage>
</organism>
<dbReference type="Proteomes" id="UP001500274">
    <property type="component" value="Unassembled WGS sequence"/>
</dbReference>